<dbReference type="SUPFAM" id="SSF53187">
    <property type="entry name" value="Zn-dependent exopeptidases"/>
    <property type="match status" value="1"/>
</dbReference>
<dbReference type="Proteomes" id="UP000078407">
    <property type="component" value="Unassembled WGS sequence"/>
</dbReference>
<dbReference type="EC" id="3.-.-.-" evidence="2"/>
<sequence length="59" mass="6381">MKWKSVGGGSDVNHTAELGIPSLDGFGPIGAGFHSTSEYLELDSIEPRIRLLKRVIQSL</sequence>
<dbReference type="Gene3D" id="3.40.630.10">
    <property type="entry name" value="Zn peptidases"/>
    <property type="match status" value="1"/>
</dbReference>
<dbReference type="InterPro" id="IPR002933">
    <property type="entry name" value="Peptidase_M20"/>
</dbReference>
<accession>A0ABX2W9Q0</accession>
<organism evidence="2 3">
    <name type="scientific">Buttiauxella ferragutiae ATCC 51602</name>
    <dbReference type="NCBI Taxonomy" id="1354252"/>
    <lineage>
        <taxon>Bacteria</taxon>
        <taxon>Pseudomonadati</taxon>
        <taxon>Pseudomonadota</taxon>
        <taxon>Gammaproteobacteria</taxon>
        <taxon>Enterobacterales</taxon>
        <taxon>Enterobacteriaceae</taxon>
        <taxon>Buttiauxella</taxon>
    </lineage>
</organism>
<keyword evidence="3" id="KW-1185">Reference proteome</keyword>
<evidence type="ECO:0000256" key="1">
    <source>
        <dbReference type="ARBA" id="ARBA00022801"/>
    </source>
</evidence>
<protein>
    <submittedName>
        <fullName evidence="2">Acetylornithine deacetylase/succinyl-diaminopimelate desuccinylase</fullName>
        <ecNumber evidence="2">3.-.-.-</ecNumber>
    </submittedName>
</protein>
<gene>
    <name evidence="2" type="ORF">M976_01787</name>
</gene>
<evidence type="ECO:0000313" key="2">
    <source>
        <dbReference type="EMBL" id="OAT28494.1"/>
    </source>
</evidence>
<dbReference type="Pfam" id="PF01546">
    <property type="entry name" value="Peptidase_M20"/>
    <property type="match status" value="1"/>
</dbReference>
<dbReference type="EMBL" id="LXEQ01000030">
    <property type="protein sequence ID" value="OAT28494.1"/>
    <property type="molecule type" value="Genomic_DNA"/>
</dbReference>
<reference evidence="2 3" key="1">
    <citation type="submission" date="2016-04" db="EMBL/GenBank/DDBJ databases">
        <title>ATOL: Assembling a taxonomically balanced genome-scale reconstruction of the evolutionary history of the Enterobacteriaceae.</title>
        <authorList>
            <person name="Plunkett G.III."/>
            <person name="Neeno-Eckwall E.C."/>
            <person name="Glasner J.D."/>
            <person name="Perna N.T."/>
        </authorList>
    </citation>
    <scope>NUCLEOTIDE SEQUENCE [LARGE SCALE GENOMIC DNA]</scope>
    <source>
        <strain evidence="2 3">ATCC 51602</strain>
    </source>
</reference>
<comment type="caution">
    <text evidence="2">The sequence shown here is derived from an EMBL/GenBank/DDBJ whole genome shotgun (WGS) entry which is preliminary data.</text>
</comment>
<dbReference type="GO" id="GO:0016787">
    <property type="term" value="F:hydrolase activity"/>
    <property type="evidence" value="ECO:0007669"/>
    <property type="project" value="UniProtKB-KW"/>
</dbReference>
<proteinExistence type="predicted"/>
<keyword evidence="1 2" id="KW-0378">Hydrolase</keyword>
<evidence type="ECO:0000313" key="3">
    <source>
        <dbReference type="Proteomes" id="UP000078407"/>
    </source>
</evidence>
<name>A0ABX2W9Q0_9ENTR</name>